<accession>A0A914QSP4</accession>
<sequence>MSGSKSHMMSNGRIADALAEAGHDVTFLSVEAFISTSDFPTTKLAKVVTIGRIPDDRKAIWQKVKGSATEGAFQEKGLFDTYKQFPQFVGALSSFVELALKENQETLEKLKSEKFDAIFYEQLFPHGAAFGHLFGIDIHFLINSCPIQEHITKLFGIPNPTGWVPSVGGLSISDKMTFYERARNELEHIILTAGYSMLFTSATDTFQKYYGLSFPDAKDIIKERVPLSFVAVDEFIEFPRPIFHNLIYIGGLGLKDAKNLTLNEPFESEMKKGKNGIVFFSLGSNTDSTNLPKIVKKNLLDGFAQFPDYHFIVKLEPTDDFGISYAKTKSNIFVTNWAPQAMLLQNPRMKLFVTHGGYNSLLEVAHSGVPVLLMPMMYDQTRNGQIVQRNGWGKVLEKMELLNGKETLVKLLGEMLTHEKYHKAAQRIKHLLKTKPFSANEIFIKNVEFVLKNGGKLPELRPASMDISFIAQNNLDVYAILILSLLLLILFVLLTVIYSFRVLRAFILRKSTSSKKIN</sequence>
<dbReference type="Pfam" id="PF00201">
    <property type="entry name" value="UDPGT"/>
    <property type="match status" value="1"/>
</dbReference>
<reference evidence="8" key="1">
    <citation type="submission" date="2022-11" db="UniProtKB">
        <authorList>
            <consortium name="WormBaseParasite"/>
        </authorList>
    </citation>
    <scope>IDENTIFICATION</scope>
</reference>
<organism evidence="7 8">
    <name type="scientific">Panagrolaimus davidi</name>
    <dbReference type="NCBI Taxonomy" id="227884"/>
    <lineage>
        <taxon>Eukaryota</taxon>
        <taxon>Metazoa</taxon>
        <taxon>Ecdysozoa</taxon>
        <taxon>Nematoda</taxon>
        <taxon>Chromadorea</taxon>
        <taxon>Rhabditida</taxon>
        <taxon>Tylenchina</taxon>
        <taxon>Panagrolaimomorpha</taxon>
        <taxon>Panagrolaimoidea</taxon>
        <taxon>Panagrolaimidae</taxon>
        <taxon>Panagrolaimus</taxon>
    </lineage>
</organism>
<dbReference type="PANTHER" id="PTHR48043:SF143">
    <property type="entry name" value="UDP-GLUCURONOSYLTRANSFERASE"/>
    <property type="match status" value="1"/>
</dbReference>
<keyword evidence="3" id="KW-0328">Glycosyltransferase</keyword>
<evidence type="ECO:0000256" key="5">
    <source>
        <dbReference type="ARBA" id="ARBA00047475"/>
    </source>
</evidence>
<dbReference type="CDD" id="cd03784">
    <property type="entry name" value="GT1_Gtf-like"/>
    <property type="match status" value="1"/>
</dbReference>
<comment type="catalytic activity">
    <reaction evidence="5">
        <text>glucuronate acceptor + UDP-alpha-D-glucuronate = acceptor beta-D-glucuronoside + UDP + H(+)</text>
        <dbReference type="Rhea" id="RHEA:21032"/>
        <dbReference type="ChEBI" id="CHEBI:15378"/>
        <dbReference type="ChEBI" id="CHEBI:58052"/>
        <dbReference type="ChEBI" id="CHEBI:58223"/>
        <dbReference type="ChEBI" id="CHEBI:132367"/>
        <dbReference type="ChEBI" id="CHEBI:132368"/>
        <dbReference type="EC" id="2.4.1.17"/>
    </reaction>
</comment>
<dbReference type="PANTHER" id="PTHR48043">
    <property type="entry name" value="EG:EG0003.4 PROTEIN-RELATED"/>
    <property type="match status" value="1"/>
</dbReference>
<evidence type="ECO:0000256" key="2">
    <source>
        <dbReference type="ARBA" id="ARBA00012544"/>
    </source>
</evidence>
<keyword evidence="7" id="KW-1185">Reference proteome</keyword>
<dbReference type="FunFam" id="3.40.50.2000:FF:000021">
    <property type="entry name" value="UDP-glucuronosyltransferase"/>
    <property type="match status" value="1"/>
</dbReference>
<keyword evidence="6" id="KW-1133">Transmembrane helix</keyword>
<comment type="similarity">
    <text evidence="1">Belongs to the UDP-glycosyltransferase family.</text>
</comment>
<dbReference type="Proteomes" id="UP000887578">
    <property type="component" value="Unplaced"/>
</dbReference>
<name>A0A914QSP4_9BILA</name>
<evidence type="ECO:0000256" key="6">
    <source>
        <dbReference type="SAM" id="Phobius"/>
    </source>
</evidence>
<dbReference type="WBParaSite" id="PDA_v2.g695.t1">
    <property type="protein sequence ID" value="PDA_v2.g695.t1"/>
    <property type="gene ID" value="PDA_v2.g695"/>
</dbReference>
<keyword evidence="6" id="KW-0812">Transmembrane</keyword>
<protein>
    <recommendedName>
        <fullName evidence="2">glucuronosyltransferase</fullName>
        <ecNumber evidence="2">2.4.1.17</ecNumber>
    </recommendedName>
</protein>
<evidence type="ECO:0000256" key="1">
    <source>
        <dbReference type="ARBA" id="ARBA00009995"/>
    </source>
</evidence>
<evidence type="ECO:0000256" key="4">
    <source>
        <dbReference type="ARBA" id="ARBA00022679"/>
    </source>
</evidence>
<dbReference type="AlphaFoldDB" id="A0A914QSP4"/>
<proteinExistence type="inferred from homology"/>
<evidence type="ECO:0000313" key="7">
    <source>
        <dbReference type="Proteomes" id="UP000887578"/>
    </source>
</evidence>
<keyword evidence="6" id="KW-0472">Membrane</keyword>
<evidence type="ECO:0000256" key="3">
    <source>
        <dbReference type="ARBA" id="ARBA00022676"/>
    </source>
</evidence>
<dbReference type="InterPro" id="IPR050271">
    <property type="entry name" value="UDP-glycosyltransferase"/>
</dbReference>
<dbReference type="InterPro" id="IPR002213">
    <property type="entry name" value="UDP_glucos_trans"/>
</dbReference>
<dbReference type="EC" id="2.4.1.17" evidence="2"/>
<keyword evidence="4" id="KW-0808">Transferase</keyword>
<feature type="transmembrane region" description="Helical" evidence="6">
    <location>
        <begin position="477"/>
        <end position="500"/>
    </location>
</feature>
<evidence type="ECO:0000313" key="8">
    <source>
        <dbReference type="WBParaSite" id="PDA_v2.g695.t1"/>
    </source>
</evidence>
<dbReference type="Gene3D" id="3.40.50.2000">
    <property type="entry name" value="Glycogen Phosphorylase B"/>
    <property type="match status" value="2"/>
</dbReference>
<dbReference type="SUPFAM" id="SSF53756">
    <property type="entry name" value="UDP-Glycosyltransferase/glycogen phosphorylase"/>
    <property type="match status" value="1"/>
</dbReference>
<dbReference type="GO" id="GO:0015020">
    <property type="term" value="F:glucuronosyltransferase activity"/>
    <property type="evidence" value="ECO:0007669"/>
    <property type="project" value="UniProtKB-EC"/>
</dbReference>